<dbReference type="KEGG" id="amr:AM1_3293"/>
<dbReference type="STRING" id="329726.AM1_3293"/>
<keyword evidence="2" id="KW-1185">Reference proteome</keyword>
<proteinExistence type="predicted"/>
<evidence type="ECO:0000313" key="1">
    <source>
        <dbReference type="EMBL" id="ABW28287.1"/>
    </source>
</evidence>
<name>B0BYY7_ACAM1</name>
<evidence type="ECO:0000313" key="2">
    <source>
        <dbReference type="Proteomes" id="UP000000268"/>
    </source>
</evidence>
<dbReference type="Proteomes" id="UP000000268">
    <property type="component" value="Chromosome"/>
</dbReference>
<reference evidence="1 2" key="1">
    <citation type="journal article" date="2008" name="Proc. Natl. Acad. Sci. U.S.A.">
        <title>Niche adaptation and genome expansion in the chlorophyll d-producing cyanobacterium Acaryochloris marina.</title>
        <authorList>
            <person name="Swingley W.D."/>
            <person name="Chen M."/>
            <person name="Cheung P.C."/>
            <person name="Conrad A.L."/>
            <person name="Dejesa L.C."/>
            <person name="Hao J."/>
            <person name="Honchak B.M."/>
            <person name="Karbach L.E."/>
            <person name="Kurdoglu A."/>
            <person name="Lahiri S."/>
            <person name="Mastrian S.D."/>
            <person name="Miyashita H."/>
            <person name="Page L."/>
            <person name="Ramakrishna P."/>
            <person name="Satoh S."/>
            <person name="Sattley W.M."/>
            <person name="Shimada Y."/>
            <person name="Taylor H.L."/>
            <person name="Tomo T."/>
            <person name="Tsuchiya T."/>
            <person name="Wang Z.T."/>
            <person name="Raymond J."/>
            <person name="Mimuro M."/>
            <person name="Blankenship R.E."/>
            <person name="Touchman J.W."/>
        </authorList>
    </citation>
    <scope>NUCLEOTIDE SEQUENCE [LARGE SCALE GENOMIC DNA]</scope>
    <source>
        <strain evidence="2">MBIC 11017</strain>
    </source>
</reference>
<dbReference type="HOGENOM" id="CLU_3163344_0_0_3"/>
<accession>B0BYY7</accession>
<dbReference type="EMBL" id="CP000828">
    <property type="protein sequence ID" value="ABW28287.1"/>
    <property type="molecule type" value="Genomic_DNA"/>
</dbReference>
<gene>
    <name evidence="1" type="ordered locus">AM1_3293</name>
</gene>
<dbReference type="AlphaFoldDB" id="B0BYY7"/>
<sequence>MINPQANKEQVLEAVRYLLCDRAFAPALSEYIRVTLVRLLQWQWISA</sequence>
<organism evidence="1 2">
    <name type="scientific">Acaryochloris marina (strain MBIC 11017)</name>
    <dbReference type="NCBI Taxonomy" id="329726"/>
    <lineage>
        <taxon>Bacteria</taxon>
        <taxon>Bacillati</taxon>
        <taxon>Cyanobacteriota</taxon>
        <taxon>Cyanophyceae</taxon>
        <taxon>Acaryochloridales</taxon>
        <taxon>Acaryochloridaceae</taxon>
        <taxon>Acaryochloris</taxon>
    </lineage>
</organism>
<protein>
    <submittedName>
        <fullName evidence="1">Uncharacterized protein</fullName>
    </submittedName>
</protein>